<evidence type="ECO:0000256" key="6">
    <source>
        <dbReference type="SAM" id="SignalP"/>
    </source>
</evidence>
<dbReference type="RefSeq" id="WP_133362274.1">
    <property type="nucleotide sequence ID" value="NZ_CP037940.1"/>
</dbReference>
<feature type="chain" id="PRO_5038523140" evidence="6">
    <location>
        <begin position="28"/>
        <end position="839"/>
    </location>
</feature>
<proteinExistence type="predicted"/>
<dbReference type="Proteomes" id="UP000292886">
    <property type="component" value="Chromosome"/>
</dbReference>
<dbReference type="KEGG" id="wei:EQG49_01345"/>
<keyword evidence="9" id="KW-1185">Reference proteome</keyword>
<dbReference type="NCBIfam" id="TIGR01167">
    <property type="entry name" value="LPXTG_anchor"/>
    <property type="match status" value="1"/>
</dbReference>
<sequence>MEKKNIVKHVVTVAGVSMAAVSVSAVAATVDAHADSTVKNTNEKVATADKVAQQVVTEHHETDDKAVADQAKKDGYDVKTSATETTDVVKSDVVTTDKVPADAKNVTEVGSKTVKDDDKVVTDVTSDEIPADAQNVTKTGEKTVTDPNKKPDVAVTADQLEDAVKNGAENITAIPGATVTVQDPNKSIDAPITKDQIADAEANGAENIKAIPGATITVKDPDVASGVEITKDQIADAEANDGAINVHEIDGKTVTVKDPDVASGVEITKDQIADAEANDGAINVHEIDGKTVTVKDPDVASGVEITKDQIADAEVKDGAINVHEIDGKTVTVKDPDTIVTGVAEKDLPAGADSFVDGDKTVTIKVPVTVTGVADNADNRQIAKNLGATVIKNVNGTNHTTTDKSVADAATKAGYTVTSSTTPSKLVKDTKDIPADAKNVQIVYALDTNKSTLTLKADSKGVDLSKMTYTDPKTGTVYQLIKSENGKSELDSVQDNVNNGTGTLNTWYQFTNSGKTNGGILGWAVGQFKFSQITTGDDHISSDELKADADKGVLVYRTKISDYPAMKGVSSSVKYLYMTVTPTGKTDDKGATIYTWNKFYFDDTPIYYAAQGYTYDATQYSWTDNNISYTYEGTQNVQSYGYKIHNSHQEQVYTYDRAASHQEQLYTYDLAASHQEQLYTYDRAASHEEQLYSYELPASHQEQLYRYELPASHQEDIFQYSLPQSHEEKLYQFSTEAVGQKLHYSWEKTIVTLTPLKVTPTKQTKKTPVKHVAAKTPKVVQVATTTPQKQATIHLATGATTTAKRLPQTGDSAENTVLSVIGLAMLGLLGLFGIKRRKQN</sequence>
<keyword evidence="5" id="KW-1133">Transmembrane helix</keyword>
<dbReference type="OrthoDB" id="2347147at2"/>
<reference evidence="9" key="1">
    <citation type="submission" date="2019-03" db="EMBL/GenBank/DDBJ databases">
        <title>Weissella sp. 26KH-42 Genome sequencing.</title>
        <authorList>
            <person name="Heo J."/>
            <person name="Kim S.-J."/>
            <person name="Kim J.-S."/>
            <person name="Hong S.-B."/>
            <person name="Kwon S.-W."/>
        </authorList>
    </citation>
    <scope>NUCLEOTIDE SEQUENCE [LARGE SCALE GENOMIC DNA]</scope>
    <source>
        <strain evidence="9">26KH-42</strain>
    </source>
</reference>
<accession>A0A4P6YRE4</accession>
<dbReference type="PROSITE" id="PS50847">
    <property type="entry name" value="GRAM_POS_ANCHORING"/>
    <property type="match status" value="1"/>
</dbReference>
<feature type="transmembrane region" description="Helical" evidence="5">
    <location>
        <begin position="815"/>
        <end position="833"/>
    </location>
</feature>
<evidence type="ECO:0000256" key="1">
    <source>
        <dbReference type="ARBA" id="ARBA00022512"/>
    </source>
</evidence>
<organism evidence="8 9">
    <name type="scientific">Periweissella cryptocerci</name>
    <dbReference type="NCBI Taxonomy" id="2506420"/>
    <lineage>
        <taxon>Bacteria</taxon>
        <taxon>Bacillati</taxon>
        <taxon>Bacillota</taxon>
        <taxon>Bacilli</taxon>
        <taxon>Lactobacillales</taxon>
        <taxon>Lactobacillaceae</taxon>
        <taxon>Periweissella</taxon>
    </lineage>
</organism>
<feature type="domain" description="Gram-positive cocci surface proteins LPxTG" evidence="7">
    <location>
        <begin position="805"/>
        <end position="839"/>
    </location>
</feature>
<keyword evidence="3 6" id="KW-0732">Signal</keyword>
<dbReference type="Pfam" id="PF00746">
    <property type="entry name" value="Gram_pos_anchor"/>
    <property type="match status" value="1"/>
</dbReference>
<keyword evidence="5" id="KW-0812">Transmembrane</keyword>
<feature type="signal peptide" evidence="6">
    <location>
        <begin position="1"/>
        <end position="27"/>
    </location>
</feature>
<keyword evidence="4" id="KW-0572">Peptidoglycan-anchor</keyword>
<name>A0A4P6YRE4_9LACO</name>
<evidence type="ECO:0000313" key="9">
    <source>
        <dbReference type="Proteomes" id="UP000292886"/>
    </source>
</evidence>
<evidence type="ECO:0000259" key="7">
    <source>
        <dbReference type="PROSITE" id="PS50847"/>
    </source>
</evidence>
<evidence type="ECO:0000256" key="3">
    <source>
        <dbReference type="ARBA" id="ARBA00022729"/>
    </source>
</evidence>
<keyword evidence="1" id="KW-0134">Cell wall</keyword>
<evidence type="ECO:0000313" key="8">
    <source>
        <dbReference type="EMBL" id="QBO35194.1"/>
    </source>
</evidence>
<dbReference type="InterPro" id="IPR019931">
    <property type="entry name" value="LPXTG_anchor"/>
</dbReference>
<gene>
    <name evidence="8" type="ORF">EQG49_01345</name>
</gene>
<dbReference type="AlphaFoldDB" id="A0A4P6YRE4"/>
<evidence type="ECO:0000256" key="4">
    <source>
        <dbReference type="ARBA" id="ARBA00023088"/>
    </source>
</evidence>
<keyword evidence="2" id="KW-0964">Secreted</keyword>
<evidence type="ECO:0000256" key="2">
    <source>
        <dbReference type="ARBA" id="ARBA00022525"/>
    </source>
</evidence>
<evidence type="ECO:0000256" key="5">
    <source>
        <dbReference type="SAM" id="Phobius"/>
    </source>
</evidence>
<keyword evidence="5" id="KW-0472">Membrane</keyword>
<dbReference type="EMBL" id="CP037940">
    <property type="protein sequence ID" value="QBO35194.1"/>
    <property type="molecule type" value="Genomic_DNA"/>
</dbReference>
<protein>
    <submittedName>
        <fullName evidence="8">LPXTG cell wall anchor domain-containing protein</fullName>
    </submittedName>
</protein>